<reference evidence="2" key="1">
    <citation type="journal article" date="2022" name="bioRxiv">
        <title>Sequencing and chromosome-scale assembly of the giantPleurodeles waltlgenome.</title>
        <authorList>
            <person name="Brown T."/>
            <person name="Elewa A."/>
            <person name="Iarovenko S."/>
            <person name="Subramanian E."/>
            <person name="Araus A.J."/>
            <person name="Petzold A."/>
            <person name="Susuki M."/>
            <person name="Suzuki K.-i.T."/>
            <person name="Hayashi T."/>
            <person name="Toyoda A."/>
            <person name="Oliveira C."/>
            <person name="Osipova E."/>
            <person name="Leigh N.D."/>
            <person name="Simon A."/>
            <person name="Yun M.H."/>
        </authorList>
    </citation>
    <scope>NUCLEOTIDE SEQUENCE</scope>
    <source>
        <strain evidence="2">20211129_DDA</strain>
        <tissue evidence="2">Liver</tissue>
    </source>
</reference>
<gene>
    <name evidence="2" type="ORF">NDU88_000723</name>
</gene>
<proteinExistence type="predicted"/>
<evidence type="ECO:0000313" key="3">
    <source>
        <dbReference type="Proteomes" id="UP001066276"/>
    </source>
</evidence>
<feature type="region of interest" description="Disordered" evidence="1">
    <location>
        <begin position="1"/>
        <end position="22"/>
    </location>
</feature>
<comment type="caution">
    <text evidence="2">The sequence shown here is derived from an EMBL/GenBank/DDBJ whole genome shotgun (WGS) entry which is preliminary data.</text>
</comment>
<keyword evidence="3" id="KW-1185">Reference proteome</keyword>
<protein>
    <submittedName>
        <fullName evidence="2">Uncharacterized protein</fullName>
    </submittedName>
</protein>
<dbReference type="EMBL" id="JANPWB010000015">
    <property type="protein sequence ID" value="KAJ1087556.1"/>
    <property type="molecule type" value="Genomic_DNA"/>
</dbReference>
<name>A0AAV7L7E1_PLEWA</name>
<sequence>MSRSWTPRRAKDSPPSHVSYESGFPALRRARLRCHSQSAGLTPEEVQEPAGPYLAVCIHTRDAPASRRCGKVNQGLLRNAYSSQGPSAREDPDPPALSAFRCASRGFKPEAFPPIDVVVLKLGPSTGAFT</sequence>
<evidence type="ECO:0000313" key="2">
    <source>
        <dbReference type="EMBL" id="KAJ1087556.1"/>
    </source>
</evidence>
<dbReference type="Proteomes" id="UP001066276">
    <property type="component" value="Chromosome 11"/>
</dbReference>
<accession>A0AAV7L7E1</accession>
<organism evidence="2 3">
    <name type="scientific">Pleurodeles waltl</name>
    <name type="common">Iberian ribbed newt</name>
    <dbReference type="NCBI Taxonomy" id="8319"/>
    <lineage>
        <taxon>Eukaryota</taxon>
        <taxon>Metazoa</taxon>
        <taxon>Chordata</taxon>
        <taxon>Craniata</taxon>
        <taxon>Vertebrata</taxon>
        <taxon>Euteleostomi</taxon>
        <taxon>Amphibia</taxon>
        <taxon>Batrachia</taxon>
        <taxon>Caudata</taxon>
        <taxon>Salamandroidea</taxon>
        <taxon>Salamandridae</taxon>
        <taxon>Pleurodelinae</taxon>
        <taxon>Pleurodeles</taxon>
    </lineage>
</organism>
<dbReference type="AlphaFoldDB" id="A0AAV7L7E1"/>
<evidence type="ECO:0000256" key="1">
    <source>
        <dbReference type="SAM" id="MobiDB-lite"/>
    </source>
</evidence>